<dbReference type="GO" id="GO:0005524">
    <property type="term" value="F:ATP binding"/>
    <property type="evidence" value="ECO:0007669"/>
    <property type="project" value="InterPro"/>
</dbReference>
<dbReference type="Proteomes" id="UP001178507">
    <property type="component" value="Unassembled WGS sequence"/>
</dbReference>
<evidence type="ECO:0008006" key="3">
    <source>
        <dbReference type="Google" id="ProtNLM"/>
    </source>
</evidence>
<evidence type="ECO:0000313" key="1">
    <source>
        <dbReference type="EMBL" id="CAJ1372740.1"/>
    </source>
</evidence>
<name>A0AA36HP35_9DINO</name>
<dbReference type="AlphaFoldDB" id="A0AA36HP35"/>
<keyword evidence="2" id="KW-1185">Reference proteome</keyword>
<dbReference type="PANTHER" id="PTHR46638">
    <property type="entry name" value="CORRINOID ADENOSYLTRANSFERASE"/>
    <property type="match status" value="1"/>
</dbReference>
<protein>
    <recommendedName>
        <fullName evidence="3">Corrinoid adenosyltransferase</fullName>
    </recommendedName>
</protein>
<dbReference type="PIRSF" id="PIRSF015617">
    <property type="entry name" value="Adensltrnsf_CobA"/>
    <property type="match status" value="1"/>
</dbReference>
<dbReference type="InterPro" id="IPR003724">
    <property type="entry name" value="CblAdoTrfase_CobA"/>
</dbReference>
<organism evidence="1 2">
    <name type="scientific">Effrenium voratum</name>
    <dbReference type="NCBI Taxonomy" id="2562239"/>
    <lineage>
        <taxon>Eukaryota</taxon>
        <taxon>Sar</taxon>
        <taxon>Alveolata</taxon>
        <taxon>Dinophyceae</taxon>
        <taxon>Suessiales</taxon>
        <taxon>Symbiodiniaceae</taxon>
        <taxon>Effrenium</taxon>
    </lineage>
</organism>
<dbReference type="CDD" id="cd00561">
    <property type="entry name" value="CobA_ACA"/>
    <property type="match status" value="1"/>
</dbReference>
<dbReference type="NCBIfam" id="NF004637">
    <property type="entry name" value="PRK05986.1"/>
    <property type="match status" value="1"/>
</dbReference>
<dbReference type="GO" id="GO:0008817">
    <property type="term" value="F:corrinoid adenosyltransferase activity"/>
    <property type="evidence" value="ECO:0007669"/>
    <property type="project" value="InterPro"/>
</dbReference>
<dbReference type="Pfam" id="PF02572">
    <property type="entry name" value="CobA_CobO_BtuR"/>
    <property type="match status" value="1"/>
</dbReference>
<dbReference type="PANTHER" id="PTHR46638:SF1">
    <property type="entry name" value="CORRINOID ADENOSYLTRANSFERASE"/>
    <property type="match status" value="1"/>
</dbReference>
<proteinExistence type="predicted"/>
<dbReference type="EMBL" id="CAUJNA010000154">
    <property type="protein sequence ID" value="CAJ1372740.1"/>
    <property type="molecule type" value="Genomic_DNA"/>
</dbReference>
<dbReference type="SUPFAM" id="SSF52540">
    <property type="entry name" value="P-loop containing nucleoside triphosphate hydrolases"/>
    <property type="match status" value="1"/>
</dbReference>
<sequence length="190" mass="21434">MKKVQSAHREKMSEKKEADRGLFLILTGDGKGKSSSAFGSIIRALGWGHSVGVVQYVKGNWKTGERQFFQKYPDLVTWHTMGQGFTWDTQDREKDIEAARAAWGVSAKMLASGEYDLVVLDELNIVLRYDYLPVDEVLAGLMNRHPRTSVMVTGRDAKEELRVEADLITEMTPIKHPFESGIKAKRGIDY</sequence>
<dbReference type="NCBIfam" id="TIGR00708">
    <property type="entry name" value="cobA"/>
    <property type="match status" value="1"/>
</dbReference>
<dbReference type="Gene3D" id="3.40.50.300">
    <property type="entry name" value="P-loop containing nucleotide triphosphate hydrolases"/>
    <property type="match status" value="1"/>
</dbReference>
<dbReference type="InterPro" id="IPR027417">
    <property type="entry name" value="P-loop_NTPase"/>
</dbReference>
<evidence type="ECO:0000313" key="2">
    <source>
        <dbReference type="Proteomes" id="UP001178507"/>
    </source>
</evidence>
<accession>A0AA36HP35</accession>
<gene>
    <name evidence="1" type="ORF">EVOR1521_LOCUS2749</name>
</gene>
<comment type="caution">
    <text evidence="1">The sequence shown here is derived from an EMBL/GenBank/DDBJ whole genome shotgun (WGS) entry which is preliminary data.</text>
</comment>
<reference evidence="1" key="1">
    <citation type="submission" date="2023-08" db="EMBL/GenBank/DDBJ databases">
        <authorList>
            <person name="Chen Y."/>
            <person name="Shah S."/>
            <person name="Dougan E. K."/>
            <person name="Thang M."/>
            <person name="Chan C."/>
        </authorList>
    </citation>
    <scope>NUCLEOTIDE SEQUENCE</scope>
</reference>